<dbReference type="AlphaFoldDB" id="A0A3P7J5B3"/>
<feature type="transmembrane region" description="Helical" evidence="7">
    <location>
        <begin position="54"/>
        <end position="76"/>
    </location>
</feature>
<evidence type="ECO:0000259" key="8">
    <source>
        <dbReference type="Pfam" id="PF25147"/>
    </source>
</evidence>
<keyword evidence="4" id="KW-0256">Endoplasmic reticulum</keyword>
<feature type="transmembrane region" description="Helical" evidence="7">
    <location>
        <begin position="88"/>
        <end position="109"/>
    </location>
</feature>
<dbReference type="PANTHER" id="PTHR12640:SF0">
    <property type="entry name" value="DOLICHYL-DIPHOSPHOOLIGOSACCHARIDE--PROTEIN GLYCOSYLTRANSFERASE SUBUNIT 2"/>
    <property type="match status" value="1"/>
</dbReference>
<proteinExistence type="predicted"/>
<evidence type="ECO:0000256" key="2">
    <source>
        <dbReference type="ARBA" id="ARBA00022692"/>
    </source>
</evidence>
<dbReference type="Proteomes" id="UP000270094">
    <property type="component" value="Unassembled WGS sequence"/>
</dbReference>
<keyword evidence="2 7" id="KW-0812">Transmembrane</keyword>
<keyword evidence="5 7" id="KW-1133">Transmembrane helix</keyword>
<evidence type="ECO:0000256" key="6">
    <source>
        <dbReference type="ARBA" id="ARBA00023136"/>
    </source>
</evidence>
<evidence type="ECO:0000313" key="10">
    <source>
        <dbReference type="Proteomes" id="UP000270094"/>
    </source>
</evidence>
<dbReference type="OrthoDB" id="432292at2759"/>
<reference evidence="9 10" key="1">
    <citation type="submission" date="2018-11" db="EMBL/GenBank/DDBJ databases">
        <authorList>
            <consortium name="Pathogen Informatics"/>
        </authorList>
    </citation>
    <scope>NUCLEOTIDE SEQUENCE [LARGE SCALE GENOMIC DNA]</scope>
</reference>
<dbReference type="UniPathway" id="UPA00378"/>
<dbReference type="EMBL" id="UYYB01101677">
    <property type="protein sequence ID" value="VDM78356.1"/>
    <property type="molecule type" value="Genomic_DNA"/>
</dbReference>
<dbReference type="GO" id="GO:0008250">
    <property type="term" value="C:oligosaccharyltransferase complex"/>
    <property type="evidence" value="ECO:0007669"/>
    <property type="project" value="InterPro"/>
</dbReference>
<accession>A0A3P7J5B3</accession>
<organism evidence="9 10">
    <name type="scientific">Strongylus vulgaris</name>
    <name type="common">Blood worm</name>
    <dbReference type="NCBI Taxonomy" id="40348"/>
    <lineage>
        <taxon>Eukaryota</taxon>
        <taxon>Metazoa</taxon>
        <taxon>Ecdysozoa</taxon>
        <taxon>Nematoda</taxon>
        <taxon>Chromadorea</taxon>
        <taxon>Rhabditida</taxon>
        <taxon>Rhabditina</taxon>
        <taxon>Rhabditomorpha</taxon>
        <taxon>Strongyloidea</taxon>
        <taxon>Strongylidae</taxon>
        <taxon>Strongylus</taxon>
    </lineage>
</organism>
<dbReference type="InterPro" id="IPR056790">
    <property type="entry name" value="Ribophorin_II_C"/>
</dbReference>
<keyword evidence="10" id="KW-1185">Reference proteome</keyword>
<comment type="subcellular location">
    <subcellularLocation>
        <location evidence="1">Endoplasmic reticulum membrane</location>
        <topology evidence="1">Multi-pass membrane protein</topology>
    </subcellularLocation>
</comment>
<keyword evidence="3" id="KW-0732">Signal</keyword>
<gene>
    <name evidence="9" type="ORF">SVUK_LOCUS13354</name>
</gene>
<name>A0A3P7J5B3_STRVU</name>
<evidence type="ECO:0000256" key="5">
    <source>
        <dbReference type="ARBA" id="ARBA00022989"/>
    </source>
</evidence>
<dbReference type="InterPro" id="IPR008814">
    <property type="entry name" value="Swp1"/>
</dbReference>
<evidence type="ECO:0000256" key="3">
    <source>
        <dbReference type="ARBA" id="ARBA00022729"/>
    </source>
</evidence>
<feature type="domain" description="Ribophorin II C-terminal" evidence="8">
    <location>
        <begin position="44"/>
        <end position="140"/>
    </location>
</feature>
<dbReference type="PANTHER" id="PTHR12640">
    <property type="entry name" value="RIBOPHORIN II"/>
    <property type="match status" value="1"/>
</dbReference>
<evidence type="ECO:0000256" key="1">
    <source>
        <dbReference type="ARBA" id="ARBA00004477"/>
    </source>
</evidence>
<evidence type="ECO:0000256" key="7">
    <source>
        <dbReference type="SAM" id="Phobius"/>
    </source>
</evidence>
<dbReference type="GO" id="GO:0006487">
    <property type="term" value="P:protein N-linked glycosylation"/>
    <property type="evidence" value="ECO:0007669"/>
    <property type="project" value="TreeGrafter"/>
</dbReference>
<keyword evidence="6 7" id="KW-0472">Membrane</keyword>
<protein>
    <recommendedName>
        <fullName evidence="8">Ribophorin II C-terminal domain-containing protein</fullName>
    </recommendedName>
</protein>
<sequence length="144" mass="16898">MHDYYMEIYLQANFVVTVPPATKIKQPTFHHVDYEPKPEIRHIFRQPEKRPHPLFSDIFTAVCLAPFLLLFVLWHRVGTNFTNMPDRVWTPLFHIGLISMFGLYIAYWLQLNMFDTLKYLFVVGSLTFITGNHVLKAVNDKAGK</sequence>
<dbReference type="Pfam" id="PF25147">
    <property type="entry name" value="Ribophorin_II_C"/>
    <property type="match status" value="1"/>
</dbReference>
<evidence type="ECO:0000313" key="9">
    <source>
        <dbReference type="EMBL" id="VDM78356.1"/>
    </source>
</evidence>
<evidence type="ECO:0000256" key="4">
    <source>
        <dbReference type="ARBA" id="ARBA00022824"/>
    </source>
</evidence>